<evidence type="ECO:0000256" key="7">
    <source>
        <dbReference type="ARBA" id="ARBA00026088"/>
    </source>
</evidence>
<dbReference type="InterPro" id="IPR037033">
    <property type="entry name" value="DNA-dir_RNAP_su2_hyb_sf"/>
</dbReference>
<dbReference type="GO" id="GO:0006351">
    <property type="term" value="P:DNA-templated transcription"/>
    <property type="evidence" value="ECO:0007669"/>
    <property type="project" value="UniProtKB-UniRule"/>
</dbReference>
<evidence type="ECO:0000259" key="14">
    <source>
        <dbReference type="Pfam" id="PF04561"/>
    </source>
</evidence>
<organism evidence="16">
    <name type="scientific">Auxenochlorella pyrenoidosa</name>
    <name type="common">Freshwater green alga</name>
    <name type="synonym">Chlorella pyrenoidosa</name>
    <dbReference type="NCBI Taxonomy" id="3078"/>
    <lineage>
        <taxon>Eukaryota</taxon>
        <taxon>Viridiplantae</taxon>
        <taxon>Chlorophyta</taxon>
        <taxon>core chlorophytes</taxon>
        <taxon>Trebouxiophyceae</taxon>
        <taxon>Chlorellales</taxon>
        <taxon>Chlorellaceae</taxon>
        <taxon>Auxenochlorella</taxon>
    </lineage>
</organism>
<keyword evidence="16" id="KW-0150">Chloroplast</keyword>
<accession>A0A5P8P4H2</accession>
<keyword evidence="3 9" id="KW-0240">DNA-directed RNA polymerase</keyword>
<evidence type="ECO:0000259" key="12">
    <source>
        <dbReference type="Pfam" id="PF00562"/>
    </source>
</evidence>
<dbReference type="GO" id="GO:0032549">
    <property type="term" value="F:ribonucleoside binding"/>
    <property type="evidence" value="ECO:0007669"/>
    <property type="project" value="InterPro"/>
</dbReference>
<feature type="domain" description="RNA polymerase Rpb2" evidence="14">
    <location>
        <begin position="192"/>
        <end position="411"/>
    </location>
</feature>
<dbReference type="GO" id="GO:0009507">
    <property type="term" value="C:chloroplast"/>
    <property type="evidence" value="ECO:0007669"/>
    <property type="project" value="UniProtKB-SubCell"/>
</dbReference>
<dbReference type="Pfam" id="PF04560">
    <property type="entry name" value="RNA_pol_Rpb2_7"/>
    <property type="match status" value="1"/>
</dbReference>
<dbReference type="SUPFAM" id="SSF64484">
    <property type="entry name" value="beta and beta-prime subunits of DNA dependent RNA-polymerase"/>
    <property type="match status" value="1"/>
</dbReference>
<proteinExistence type="inferred from homology"/>
<dbReference type="InterPro" id="IPR007120">
    <property type="entry name" value="DNA-dir_RNAP_su2_dom"/>
</dbReference>
<evidence type="ECO:0000256" key="9">
    <source>
        <dbReference type="HAMAP-Rule" id="MF_01321"/>
    </source>
</evidence>
<dbReference type="EC" id="2.7.7.6" evidence="9"/>
<dbReference type="Pfam" id="PF04561">
    <property type="entry name" value="RNA_pol_Rpb2_2"/>
    <property type="match status" value="1"/>
</dbReference>
<evidence type="ECO:0000256" key="4">
    <source>
        <dbReference type="ARBA" id="ARBA00022679"/>
    </source>
</evidence>
<dbReference type="InterPro" id="IPR007645">
    <property type="entry name" value="RNA_pol_Rpb2_3"/>
</dbReference>
<keyword evidence="5 9" id="KW-0548">Nucleotidyltransferase</keyword>
<evidence type="ECO:0000256" key="8">
    <source>
        <dbReference type="ARBA" id="ARBA00048552"/>
    </source>
</evidence>
<dbReference type="Gene3D" id="3.90.1100.10">
    <property type="match status" value="2"/>
</dbReference>
<feature type="domain" description="RNA polymerase Rpb2" evidence="15">
    <location>
        <begin position="482"/>
        <end position="548"/>
    </location>
</feature>
<evidence type="ECO:0000256" key="11">
    <source>
        <dbReference type="RuleBase" id="RU363031"/>
    </source>
</evidence>
<dbReference type="InterPro" id="IPR007642">
    <property type="entry name" value="RNA_pol_Rpb2_2"/>
</dbReference>
<dbReference type="Gene3D" id="3.90.1800.10">
    <property type="entry name" value="RNA polymerase alpha subunit dimerisation domain"/>
    <property type="match status" value="1"/>
</dbReference>
<gene>
    <name evidence="9 16" type="primary">rpoB</name>
</gene>
<dbReference type="Pfam" id="PF04565">
    <property type="entry name" value="RNA_pol_Rpb2_3"/>
    <property type="match status" value="1"/>
</dbReference>
<dbReference type="CDD" id="cd00653">
    <property type="entry name" value="RNA_pol_B_RPB2"/>
    <property type="match status" value="1"/>
</dbReference>
<dbReference type="InterPro" id="IPR010243">
    <property type="entry name" value="RNA_pol_bsu_bac"/>
</dbReference>
<evidence type="ECO:0000256" key="5">
    <source>
        <dbReference type="ARBA" id="ARBA00022695"/>
    </source>
</evidence>
<protein>
    <recommendedName>
        <fullName evidence="9">DNA-directed RNA polymerase subunit beta</fullName>
        <ecNumber evidence="9">2.7.7.6</ecNumber>
    </recommendedName>
    <alternativeName>
        <fullName evidence="9">PEP</fullName>
    </alternativeName>
    <alternativeName>
        <fullName evidence="9">Plastid-encoded RNA polymerase subunit beta</fullName>
        <shortName evidence="9">RNA polymerase subunit beta</shortName>
    </alternativeName>
</protein>
<evidence type="ECO:0000256" key="6">
    <source>
        <dbReference type="ARBA" id="ARBA00023163"/>
    </source>
</evidence>
<evidence type="ECO:0000256" key="1">
    <source>
        <dbReference type="ARBA" id="ARBA00004026"/>
    </source>
</evidence>
<dbReference type="HAMAP" id="MF_01321">
    <property type="entry name" value="RNApol_bact_RpoB"/>
    <property type="match status" value="1"/>
</dbReference>
<dbReference type="PROSITE" id="PS01166">
    <property type="entry name" value="RNA_POL_BETA"/>
    <property type="match status" value="1"/>
</dbReference>
<comment type="subcellular location">
    <subcellularLocation>
        <location evidence="9">Plastid</location>
        <location evidence="9">Chloroplast</location>
    </subcellularLocation>
</comment>
<dbReference type="Gene3D" id="2.40.50.150">
    <property type="match status" value="1"/>
</dbReference>
<evidence type="ECO:0000256" key="10">
    <source>
        <dbReference type="RuleBase" id="RU000434"/>
    </source>
</evidence>
<dbReference type="GO" id="GO:0003677">
    <property type="term" value="F:DNA binding"/>
    <property type="evidence" value="ECO:0007669"/>
    <property type="project" value="UniProtKB-UniRule"/>
</dbReference>
<comment type="subunit">
    <text evidence="7 9 11">In plastids the minimal PEP RNA polymerase catalytic core is composed of four subunits: alpha, beta, beta', and beta''. When a (nuclear-encoded) sigma factor is associated with the core the holoenzyme is formed, which can initiate transcription.</text>
</comment>
<comment type="similarity">
    <text evidence="2 9 10">Belongs to the RNA polymerase beta chain family.</text>
</comment>
<sequence>MIHFNKMSFNQKLSYKKELKRNVLVKVQDPKTILTSNPERFETENPNFDSNKTNFVISNQFQNQQHDLQFGFSTEIPNLIDVQRQSFYSFLKHGIKTAFQEPLYFSNSTHQLEIQFFPQWMQYQKPDFNQKQAFILGKTYGSSVYIPVGIKSNKSPTLKVEWLLVGVLPLMTKHGHFVINGIPRVVLHQMVRNPGIYTIPRDSRTQTATVRIVPEKGGWINLTVDKKNRLWFSTRALRRKVSLLVFLQALGLSRSEIFQRLEHSEILANSYVNELSLTKKNQDAETLLIGKTRHDKILIRAGLTGHPRTQQEAWQYLYAHFLEYSPYARDESITEETVRDFFWNTLWNKQTLILGKIGRHQFREKIGSPEPLTQYSLTTEDLLGATQALLKLIYKERLGDEIDSLTQKRIRGCDEFLLEQLNRAIKEFEVFFTRKVSTLPTTKSGLSDYNPLETLWRQNKTVFSKTVTKSWKSFFTSGTLAQFMDQTNPLAEATHKRRLTVLGPGGVNSKQTTIQIRGIHPTYYGRLCPIETPEGQNAGLVNSFTVLATASKDGLGTIATPFYQVYKGQVQKDLPPLFISPNQEYQHIAAPADIRLTQWNVLPKLSLPVRKELNFDYEVSTRITTQSVGVLQSISVATSLIPFLEHDDANRALMGSNMQRQAVPLIRPQAPLVGTGLETRVVSDVNHVIHASQSGYITKVTSTGIKTITPAHVRSQRSTFSRFFTTKNQLTKVSRELKTNNFNTNKKAGTQFLKIGTGLGKFGTKINLLTKTEVFSNNLSTRLTNITSSDSRFSKFGSLAFSVNHTIFDEPRSFLIGRISQPKKVRPILMAQTGQKTRKFYDFLQKLKFNDTVTDSLKTLNFEKGKVEKWGQKNQLNKKTFQSEFGKNFLHEKNYLLTRYQRTNQSTCISEKPILSETSWVEKGDILADGAASSNGKLSIGQNVIVAYLPWEGYNFEDAILISQRLVDQDIFTSLHIDHYDIEVKNTQHGLELITNQIPLKIDESTRDILKIEKLNSKGLVEIGSWVEEGDYLVGKISPLNPKGPSVEHQYEKLYNVIMQREKTNFRNTSLRVPKGVEGFVLDVQILPSREPDVAALAEKNAILRVRVSLLQRRRIQVGDKMAGRHGNKGIVSNILPCHDMPYLPDGTPIDIVLNPLGVPSRMNVGQILECLLGLAGRYLRESYTTNLFDEQFGAEASRSLVYSKLYEASIKTANSWLFEPHHPGKIKIFDGRTGIPFDQPVTVGCAYILKLVHLVDDKIHARATGPYSAVTQQPVRGRSRNGGQRLGEMEVWALQAYGAAYTLQELLTLKSDDVEGRKQAVFRIYANKTLTSGRPESFKVLLRELQALCFDLKLYGSQGSKSLSGPIALTKLENLI</sequence>
<dbReference type="InterPro" id="IPR037034">
    <property type="entry name" value="RNA_pol_Rpb2_2_sf"/>
</dbReference>
<dbReference type="InterPro" id="IPR014724">
    <property type="entry name" value="RNA_pol_RPB2_OB-fold"/>
</dbReference>
<geneLocation type="chloroplast" evidence="16"/>
<dbReference type="GO" id="GO:0000428">
    <property type="term" value="C:DNA-directed RNA polymerase complex"/>
    <property type="evidence" value="ECO:0007669"/>
    <property type="project" value="UniProtKB-KW"/>
</dbReference>
<evidence type="ECO:0000259" key="13">
    <source>
        <dbReference type="Pfam" id="PF04560"/>
    </source>
</evidence>
<evidence type="ECO:0000256" key="2">
    <source>
        <dbReference type="ARBA" id="ARBA00006835"/>
    </source>
</evidence>
<keyword evidence="4 9" id="KW-0808">Transferase</keyword>
<dbReference type="Pfam" id="PF00562">
    <property type="entry name" value="RNA_pol_Rpb2_6"/>
    <property type="match status" value="1"/>
</dbReference>
<comment type="catalytic activity">
    <reaction evidence="8 9 11">
        <text>RNA(n) + a ribonucleoside 5'-triphosphate = RNA(n+1) + diphosphate</text>
        <dbReference type="Rhea" id="RHEA:21248"/>
        <dbReference type="Rhea" id="RHEA-COMP:14527"/>
        <dbReference type="Rhea" id="RHEA-COMP:17342"/>
        <dbReference type="ChEBI" id="CHEBI:33019"/>
        <dbReference type="ChEBI" id="CHEBI:61557"/>
        <dbReference type="ChEBI" id="CHEBI:140395"/>
        <dbReference type="EC" id="2.7.7.6"/>
    </reaction>
</comment>
<dbReference type="InterPro" id="IPR007121">
    <property type="entry name" value="RNA_pol_bsu_CS"/>
</dbReference>
<dbReference type="InterPro" id="IPR015712">
    <property type="entry name" value="DNA-dir_RNA_pol_su2"/>
</dbReference>
<dbReference type="PANTHER" id="PTHR20856">
    <property type="entry name" value="DNA-DIRECTED RNA POLYMERASE I SUBUNIT 2"/>
    <property type="match status" value="1"/>
</dbReference>
<name>A0A5P8P4H2_AUXPY</name>
<evidence type="ECO:0000259" key="15">
    <source>
        <dbReference type="Pfam" id="PF04565"/>
    </source>
</evidence>
<keyword evidence="6 9" id="KW-0804">Transcription</keyword>
<reference evidence="16" key="1">
    <citation type="submission" date="2019-07" db="EMBL/GenBank/DDBJ databases">
        <title>Complete chloroplast genome of Chlorella pyrenoidesa FACHB-5.</title>
        <authorList>
            <person name="Fu H.Y."/>
            <person name="Li Y.Q."/>
            <person name="Liang H.H."/>
        </authorList>
    </citation>
    <scope>NUCLEOTIDE SEQUENCE</scope>
    <source>
        <strain evidence="16">FACHB-5</strain>
    </source>
</reference>
<feature type="domain" description="DNA-directed RNA polymerase subunit 2 hybrid-binding" evidence="12">
    <location>
        <begin position="872"/>
        <end position="1281"/>
    </location>
</feature>
<dbReference type="InterPro" id="IPR007641">
    <property type="entry name" value="RNA_pol_Rpb2_7"/>
</dbReference>
<comment type="function">
    <text evidence="1 9 11">DNA-dependent RNA polymerase catalyzes the transcription of DNA into RNA using the four ribonucleoside triphosphates as substrates.</text>
</comment>
<evidence type="ECO:0000256" key="3">
    <source>
        <dbReference type="ARBA" id="ARBA00022478"/>
    </source>
</evidence>
<evidence type="ECO:0000313" key="16">
    <source>
        <dbReference type="EMBL" id="QFR50663.1"/>
    </source>
</evidence>
<dbReference type="EMBL" id="MN128434">
    <property type="protein sequence ID" value="QFR50663.1"/>
    <property type="molecule type" value="Genomic_DNA"/>
</dbReference>
<feature type="domain" description="RNA polymerase Rpb2" evidence="13">
    <location>
        <begin position="1283"/>
        <end position="1356"/>
    </location>
</feature>
<dbReference type="GO" id="GO:0003899">
    <property type="term" value="F:DNA-directed RNA polymerase activity"/>
    <property type="evidence" value="ECO:0007669"/>
    <property type="project" value="UniProtKB-UniRule"/>
</dbReference>
<keyword evidence="16" id="KW-0934">Plastid</keyword>
<dbReference type="Gene3D" id="2.40.50.100">
    <property type="match status" value="1"/>
</dbReference>
<dbReference type="Gene3D" id="2.40.270.10">
    <property type="entry name" value="DNA-directed RNA polymerase, subunit 2, domain 6"/>
    <property type="match status" value="1"/>
</dbReference>
<dbReference type="Gene3D" id="3.90.1110.10">
    <property type="entry name" value="RNA polymerase Rpb2, domain 2"/>
    <property type="match status" value="1"/>
</dbReference>